<feature type="transmembrane region" description="Helical" evidence="3">
    <location>
        <begin position="608"/>
        <end position="629"/>
    </location>
</feature>
<keyword evidence="8" id="KW-1185">Reference proteome</keyword>
<dbReference type="GO" id="GO:0006631">
    <property type="term" value="P:fatty acid metabolic process"/>
    <property type="evidence" value="ECO:0007669"/>
    <property type="project" value="TreeGrafter"/>
</dbReference>
<dbReference type="eggNOG" id="COG1835">
    <property type="taxonomic scope" value="Bacteria"/>
</dbReference>
<sequence length="823" mass="90469">MRNQKLTATALVTRSSLSYVRNVFALNEARQAFVNVPDEAHAATLTGLDVVSCIVPEEGGGWFDESRPLIHDDRPAQVTYTSGTEGKPKGIVLTYANLADAAERIIDQMGLTSDVREYVGVPVTYSFGIGRIRAVSAVGGRSYLPPRGFDPLELARMLKAGEVNALSAVPTLLRIVLQQKAVIGDAGKKLLWLEIGSQYMSGAEKRGIRDLFPNARIVQHYGLTEASRSTFLQISEVPDELLDSVGRAVGATEVAISEEGRIRIRGPHVARWRLDGDEMRDLCGADGWLETSDLGHVKDGYLYYDGRADDLINSGGVKLNPDLLEARIAQLLGQSGKVVVAKVPDALRGEGVLVASDATDIAVDRLHAASAEALKAFGVVAGDSLHVRVMPKIPRTATGKAMRRVLTQEFVEERKSAPPEPVVERAVEAAPRDVQGFFRQFFPGRRIGPNDSFESMGGDSLSYIQFSLGFEGRFGALPDGWESLTVEQLEKSAGTTAVDSWRKLDAAMLTRAFFMICIVALHLDTFVYSRNWGAAYFLFMLCGYSVMRFQWPEISRTGKVGTIFGTVVSVAIPTLMVTIAMQLWAGKMEVKPLLLISNWFDPHQYHIAYYYFAELYMQLLLVLAALFSFPAIREFLKARPMTFCTVLVAVATVVSWTVERVWDTNYIFHRTPIWYMWTVAVGMLMASARDLQSRMVAMAVVCVAVLVHHGVTSASAYILGGAALLLFGTSIKVPSFVKSMVSEVAGSSMFMYLSHYQVRSLIIRMFHGPKPWVALSVAIGFGIVFAHAYTWAERKVRAFLSARDGKAIQPTFAREEPSGLANA</sequence>
<dbReference type="PROSITE" id="PS00455">
    <property type="entry name" value="AMP_BINDING"/>
    <property type="match status" value="1"/>
</dbReference>
<feature type="transmembrane region" description="Helical" evidence="3">
    <location>
        <begin position="772"/>
        <end position="792"/>
    </location>
</feature>
<dbReference type="PANTHER" id="PTHR43201:SF5">
    <property type="entry name" value="MEDIUM-CHAIN ACYL-COA LIGASE ACSF2, MITOCHONDRIAL"/>
    <property type="match status" value="1"/>
</dbReference>
<evidence type="ECO:0000259" key="4">
    <source>
        <dbReference type="Pfam" id="PF00501"/>
    </source>
</evidence>
<geneLocation type="plasmid" evidence="5 8">
    <name>pSA1</name>
</geneLocation>
<evidence type="ECO:0000313" key="8">
    <source>
        <dbReference type="Proteomes" id="UP000094626"/>
    </source>
</evidence>
<name>A0A031JCI0_9SPHN</name>
<reference evidence="8" key="3">
    <citation type="journal article" date="2017" name="J. Biotechnol.">
        <title>Complete genome sequence of Novosphingobium resinovorum SA1, a versatile xenobiotic-degrading bacterium capable of utilizing sulfanilic acid.</title>
        <authorList>
            <person name="Hegedus B."/>
            <person name="Kos P.B."/>
            <person name="Balint B."/>
            <person name="Maroti G."/>
            <person name="Gan H.M."/>
            <person name="Perei K."/>
            <person name="Rakhely G."/>
        </authorList>
    </citation>
    <scope>NUCLEOTIDE SEQUENCE [LARGE SCALE GENOMIC DNA]</scope>
    <source>
        <strain evidence="8">SA1</strain>
    </source>
</reference>
<dbReference type="EMBL" id="CP017076">
    <property type="protein sequence ID" value="AOR79595.1"/>
    <property type="molecule type" value="Genomic_DNA"/>
</dbReference>
<evidence type="ECO:0000256" key="2">
    <source>
        <dbReference type="ARBA" id="ARBA00022598"/>
    </source>
</evidence>
<keyword evidence="3" id="KW-0812">Transmembrane</keyword>
<dbReference type="Proteomes" id="UP000094626">
    <property type="component" value="Plasmid pSA1"/>
</dbReference>
<organism evidence="6 7">
    <name type="scientific">Novosphingobium resinovorum</name>
    <dbReference type="NCBI Taxonomy" id="158500"/>
    <lineage>
        <taxon>Bacteria</taxon>
        <taxon>Pseudomonadati</taxon>
        <taxon>Pseudomonadota</taxon>
        <taxon>Alphaproteobacteria</taxon>
        <taxon>Sphingomonadales</taxon>
        <taxon>Sphingomonadaceae</taxon>
        <taxon>Novosphingobium</taxon>
    </lineage>
</organism>
<feature type="transmembrane region" description="Helical" evidence="3">
    <location>
        <begin position="563"/>
        <end position="585"/>
    </location>
</feature>
<feature type="transmembrane region" description="Helical" evidence="3">
    <location>
        <begin position="641"/>
        <end position="658"/>
    </location>
</feature>
<keyword evidence="5" id="KW-0614">Plasmid</keyword>
<evidence type="ECO:0000256" key="1">
    <source>
        <dbReference type="ARBA" id="ARBA00006432"/>
    </source>
</evidence>
<dbReference type="CDD" id="cd04433">
    <property type="entry name" value="AFD_class_I"/>
    <property type="match status" value="1"/>
</dbReference>
<dbReference type="Proteomes" id="UP000024329">
    <property type="component" value="Unassembled WGS sequence"/>
</dbReference>
<evidence type="ECO:0000313" key="7">
    <source>
        <dbReference type="Proteomes" id="UP000024329"/>
    </source>
</evidence>
<dbReference type="KEGG" id="nre:BES08_22635"/>
<dbReference type="RefSeq" id="WP_036530322.1">
    <property type="nucleotide sequence ID" value="NZ_CP017076.1"/>
</dbReference>
<evidence type="ECO:0000313" key="6">
    <source>
        <dbReference type="EMBL" id="EZP70896.1"/>
    </source>
</evidence>
<keyword evidence="3" id="KW-0472">Membrane</keyword>
<reference evidence="6 7" key="1">
    <citation type="submission" date="2014-03" db="EMBL/GenBank/DDBJ databases">
        <title>Whole genome sequence of Novosphingobium resinovorum KF1.</title>
        <authorList>
            <person name="Gan H.M."/>
            <person name="Gan H.Y."/>
            <person name="Chew T.H."/>
            <person name="Savka M.A."/>
        </authorList>
    </citation>
    <scope>NUCLEOTIDE SEQUENCE [LARGE SCALE GENOMIC DNA]</scope>
    <source>
        <strain evidence="6 7">KF1</strain>
    </source>
</reference>
<accession>A0A031JCI0</accession>
<dbReference type="Gene3D" id="3.30.300.30">
    <property type="match status" value="1"/>
</dbReference>
<dbReference type="Gene3D" id="3.40.50.12780">
    <property type="entry name" value="N-terminal domain of ligase-like"/>
    <property type="match status" value="1"/>
</dbReference>
<dbReference type="PATRIC" id="fig|158500.4.peg.5414"/>
<evidence type="ECO:0000313" key="5">
    <source>
        <dbReference type="EMBL" id="AOR79595.1"/>
    </source>
</evidence>
<keyword evidence="2" id="KW-0436">Ligase</keyword>
<reference evidence="5" key="2">
    <citation type="submission" date="2016-08" db="EMBL/GenBank/DDBJ databases">
        <authorList>
            <person name="Seilhamer J.J."/>
        </authorList>
    </citation>
    <scope>NUCLEOTIDE SEQUENCE [LARGE SCALE GENOMIC DNA]</scope>
    <source>
        <strain evidence="5">SA1</strain>
        <plasmid evidence="5">pSA1</plasmid>
    </source>
</reference>
<keyword evidence="3" id="KW-1133">Transmembrane helix</keyword>
<dbReference type="InterPro" id="IPR042099">
    <property type="entry name" value="ANL_N_sf"/>
</dbReference>
<feature type="transmembrane region" description="Helical" evidence="3">
    <location>
        <begin position="673"/>
        <end position="688"/>
    </location>
</feature>
<dbReference type="eggNOG" id="COG0318">
    <property type="taxonomic scope" value="Bacteria"/>
</dbReference>
<gene>
    <name evidence="5" type="ORF">BES08_22635</name>
    <name evidence="6" type="ORF">BV97_05342</name>
</gene>
<feature type="domain" description="AMP-dependent synthetase/ligase" evidence="4">
    <location>
        <begin position="65"/>
        <end position="271"/>
    </location>
</feature>
<dbReference type="SUPFAM" id="SSF56801">
    <property type="entry name" value="Acetyl-CoA synthetase-like"/>
    <property type="match status" value="1"/>
</dbReference>
<protein>
    <submittedName>
        <fullName evidence="6">RfbL protein</fullName>
    </submittedName>
</protein>
<dbReference type="EMBL" id="JFYZ01000064">
    <property type="protein sequence ID" value="EZP70896.1"/>
    <property type="molecule type" value="Genomic_DNA"/>
</dbReference>
<proteinExistence type="inferred from homology"/>
<dbReference type="GO" id="GO:0031956">
    <property type="term" value="F:medium-chain fatty acid-CoA ligase activity"/>
    <property type="evidence" value="ECO:0007669"/>
    <property type="project" value="TreeGrafter"/>
</dbReference>
<feature type="transmembrane region" description="Helical" evidence="3">
    <location>
        <begin position="534"/>
        <end position="551"/>
    </location>
</feature>
<dbReference type="InterPro" id="IPR020845">
    <property type="entry name" value="AMP-binding_CS"/>
</dbReference>
<evidence type="ECO:0000256" key="3">
    <source>
        <dbReference type="SAM" id="Phobius"/>
    </source>
</evidence>
<comment type="similarity">
    <text evidence="1">Belongs to the ATP-dependent AMP-binding enzyme family.</text>
</comment>
<dbReference type="InterPro" id="IPR000873">
    <property type="entry name" value="AMP-dep_synth/lig_dom"/>
</dbReference>
<dbReference type="InterPro" id="IPR045851">
    <property type="entry name" value="AMP-bd_C_sf"/>
</dbReference>
<dbReference type="PANTHER" id="PTHR43201">
    <property type="entry name" value="ACYL-COA SYNTHETASE"/>
    <property type="match status" value="1"/>
</dbReference>
<dbReference type="Pfam" id="PF00501">
    <property type="entry name" value="AMP-binding"/>
    <property type="match status" value="1"/>
</dbReference>
<dbReference type="OrthoDB" id="9803968at2"/>
<dbReference type="AlphaFoldDB" id="A0A031JCI0"/>